<proteinExistence type="inferred from homology"/>
<sequence>MAKAFISARSTPVGSSFSMLGADVTVNGDITASADLHVDGNVQGDLSCNALIQGEGSEIHGAIRAQSVRIGGLVRGSVSARDVVILKTARIEGDVSYETLTIEQGARLDGRLSPGATQTAATPIARLPKLDDDLILPAAAE</sequence>
<keyword evidence="3" id="KW-1185">Reference proteome</keyword>
<name>A0ABY1QD46_9SPHN</name>
<dbReference type="InterPro" id="IPR007607">
    <property type="entry name" value="BacA/B"/>
</dbReference>
<reference evidence="2 3" key="1">
    <citation type="submission" date="2017-05" db="EMBL/GenBank/DDBJ databases">
        <authorList>
            <person name="Varghese N."/>
            <person name="Submissions S."/>
        </authorList>
    </citation>
    <scope>NUCLEOTIDE SEQUENCE [LARGE SCALE GENOMIC DNA]</scope>
    <source>
        <strain evidence="2 3">SM16</strain>
    </source>
</reference>
<comment type="caution">
    <text evidence="2">The sequence shown here is derived from an EMBL/GenBank/DDBJ whole genome shotgun (WGS) entry which is preliminary data.</text>
</comment>
<gene>
    <name evidence="2" type="ORF">SAMN06296065_104284</name>
</gene>
<accession>A0ABY1QD46</accession>
<dbReference type="Pfam" id="PF04519">
    <property type="entry name" value="Bactofilin"/>
    <property type="match status" value="1"/>
</dbReference>
<dbReference type="PANTHER" id="PTHR35024">
    <property type="entry name" value="HYPOTHETICAL CYTOSOLIC PROTEIN"/>
    <property type="match status" value="1"/>
</dbReference>
<comment type="similarity">
    <text evidence="1">Belongs to the bactofilin family.</text>
</comment>
<organism evidence="2 3">
    <name type="scientific">Novosphingobium panipatense</name>
    <dbReference type="NCBI Taxonomy" id="428991"/>
    <lineage>
        <taxon>Bacteria</taxon>
        <taxon>Pseudomonadati</taxon>
        <taxon>Pseudomonadota</taxon>
        <taxon>Alphaproteobacteria</taxon>
        <taxon>Sphingomonadales</taxon>
        <taxon>Sphingomonadaceae</taxon>
        <taxon>Novosphingobium</taxon>
    </lineage>
</organism>
<evidence type="ECO:0000313" key="2">
    <source>
        <dbReference type="EMBL" id="SMP67849.1"/>
    </source>
</evidence>
<evidence type="ECO:0000256" key="1">
    <source>
        <dbReference type="ARBA" id="ARBA00044755"/>
    </source>
</evidence>
<dbReference type="RefSeq" id="WP_103729269.1">
    <property type="nucleotide sequence ID" value="NZ_FXUI01000004.1"/>
</dbReference>
<dbReference type="PANTHER" id="PTHR35024:SF4">
    <property type="entry name" value="POLYMER-FORMING CYTOSKELETAL PROTEIN"/>
    <property type="match status" value="1"/>
</dbReference>
<dbReference type="EMBL" id="FXUI01000004">
    <property type="protein sequence ID" value="SMP67849.1"/>
    <property type="molecule type" value="Genomic_DNA"/>
</dbReference>
<dbReference type="Proteomes" id="UP001157910">
    <property type="component" value="Unassembled WGS sequence"/>
</dbReference>
<evidence type="ECO:0000313" key="3">
    <source>
        <dbReference type="Proteomes" id="UP001157910"/>
    </source>
</evidence>
<protein>
    <submittedName>
        <fullName evidence="2">Protein CcmA, bactofilin family</fullName>
    </submittedName>
</protein>